<dbReference type="Proteomes" id="UP000272528">
    <property type="component" value="Chromosome"/>
</dbReference>
<dbReference type="Pfam" id="PF22882">
    <property type="entry name" value="GT-D-like"/>
    <property type="match status" value="1"/>
</dbReference>
<dbReference type="RefSeq" id="WP_126015572.1">
    <property type="nucleotide sequence ID" value="NZ_CP034437.1"/>
</dbReference>
<organism evidence="2 3">
    <name type="scientific">Paenibacillus albus</name>
    <dbReference type="NCBI Taxonomy" id="2495582"/>
    <lineage>
        <taxon>Bacteria</taxon>
        <taxon>Bacillati</taxon>
        <taxon>Bacillota</taxon>
        <taxon>Bacilli</taxon>
        <taxon>Bacillales</taxon>
        <taxon>Paenibacillaceae</taxon>
        <taxon>Paenibacillus</taxon>
    </lineage>
</organism>
<evidence type="ECO:0000313" key="2">
    <source>
        <dbReference type="EMBL" id="AZN40341.1"/>
    </source>
</evidence>
<dbReference type="InterPro" id="IPR049785">
    <property type="entry name" value="GT-D-like_firm"/>
</dbReference>
<name>A0A3Q8X4K2_9BACL</name>
<dbReference type="KEGG" id="palb:EJC50_12310"/>
<keyword evidence="3" id="KW-1185">Reference proteome</keyword>
<dbReference type="OrthoDB" id="2655332at2"/>
<evidence type="ECO:0000259" key="1">
    <source>
        <dbReference type="Pfam" id="PF22882"/>
    </source>
</evidence>
<gene>
    <name evidence="2" type="ORF">EJC50_12310</name>
</gene>
<dbReference type="InterPro" id="IPR055171">
    <property type="entry name" value="GT-D-like"/>
</dbReference>
<reference evidence="3" key="1">
    <citation type="submission" date="2018-12" db="EMBL/GenBank/DDBJ databases">
        <title>Genome sequence of Peanibacillus sp.</title>
        <authorList>
            <person name="Subramani G."/>
            <person name="Srinivasan S."/>
            <person name="Kim M.K."/>
        </authorList>
    </citation>
    <scope>NUCLEOTIDE SEQUENCE [LARGE SCALE GENOMIC DNA]</scope>
    <source>
        <strain evidence="3">18JY67-1</strain>
    </source>
</reference>
<dbReference type="NCBIfam" id="NF040628">
    <property type="entry name" value="GT-D_rel"/>
    <property type="match status" value="1"/>
</dbReference>
<dbReference type="AlphaFoldDB" id="A0A3Q8X4K2"/>
<proteinExistence type="predicted"/>
<protein>
    <recommendedName>
        <fullName evidence="1">GT-D fold-like domain-containing protein</fullName>
    </recommendedName>
</protein>
<dbReference type="EMBL" id="CP034437">
    <property type="protein sequence ID" value="AZN40341.1"/>
    <property type="molecule type" value="Genomic_DNA"/>
</dbReference>
<sequence>MAYQELNTGQVMDRILYALDHQLPLSVISVGVTETHVLAQYVVYSEDQFMNHPEAHVANHPNVTRRGHVHRGITFPNIEARDAALEAVRNADIVGINIRVSRSGEFTRHVFDVYGIVPSFVFEAYTRRVIMISQQQKFHDMLANRKIIIVCSYAEEVKEALCNQLKTKLNFQITGTIKIERYEDLPRVKQEILACDFDLCLIAAGINAVILAPYIARELGKVAFDIGQGMETLITGKIEGEYWLSTQIELTKLLEM</sequence>
<feature type="domain" description="GT-D fold-like" evidence="1">
    <location>
        <begin position="6"/>
        <end position="232"/>
    </location>
</feature>
<accession>A0A3Q8X4K2</accession>
<evidence type="ECO:0000313" key="3">
    <source>
        <dbReference type="Proteomes" id="UP000272528"/>
    </source>
</evidence>